<dbReference type="RefSeq" id="WP_168439597.1">
    <property type="nucleotide sequence ID" value="NZ_JAAXOU010000171.1"/>
</dbReference>
<dbReference type="PROSITE" id="PS50893">
    <property type="entry name" value="ABC_TRANSPORTER_2"/>
    <property type="match status" value="1"/>
</dbReference>
<feature type="compositionally biased region" description="Low complexity" evidence="11">
    <location>
        <begin position="267"/>
        <end position="281"/>
    </location>
</feature>
<dbReference type="SMART" id="SM00382">
    <property type="entry name" value="AAA"/>
    <property type="match status" value="1"/>
</dbReference>
<dbReference type="EC" id="7.6.2.2" evidence="2"/>
<keyword evidence="6 13" id="KW-0067">ATP-binding</keyword>
<keyword evidence="8" id="KW-0472">Membrane</keyword>
<evidence type="ECO:0000256" key="9">
    <source>
        <dbReference type="ARBA" id="ARBA00023251"/>
    </source>
</evidence>
<reference evidence="13 14" key="1">
    <citation type="submission" date="2020-04" db="EMBL/GenBank/DDBJ databases">
        <title>MicrobeNet Type strains.</title>
        <authorList>
            <person name="Nicholson A.C."/>
        </authorList>
    </citation>
    <scope>NUCLEOTIDE SEQUENCE [LARGE SCALE GENOMIC DNA]</scope>
    <source>
        <strain evidence="13 14">DSM 40738</strain>
    </source>
</reference>
<protein>
    <recommendedName>
        <fullName evidence="2">ABC-type xenobiotic transporter</fullName>
        <ecNumber evidence="2">7.6.2.2</ecNumber>
    </recommendedName>
</protein>
<dbReference type="InterPro" id="IPR017871">
    <property type="entry name" value="ABC_transporter-like_CS"/>
</dbReference>
<dbReference type="GO" id="GO:0005524">
    <property type="term" value="F:ATP binding"/>
    <property type="evidence" value="ECO:0007669"/>
    <property type="project" value="UniProtKB-KW"/>
</dbReference>
<dbReference type="Pfam" id="PF00005">
    <property type="entry name" value="ABC_tran"/>
    <property type="match status" value="1"/>
</dbReference>
<dbReference type="InterPro" id="IPR003593">
    <property type="entry name" value="AAA+_ATPase"/>
</dbReference>
<accession>A0AA44DFB9</accession>
<evidence type="ECO:0000313" key="13">
    <source>
        <dbReference type="EMBL" id="NKY15408.1"/>
    </source>
</evidence>
<comment type="caution">
    <text evidence="13">The sequence shown here is derived from an EMBL/GenBank/DDBJ whole genome shotgun (WGS) entry which is preliminary data.</text>
</comment>
<dbReference type="AlphaFoldDB" id="A0AA44DFB9"/>
<dbReference type="NCBIfam" id="TIGR01188">
    <property type="entry name" value="drrA"/>
    <property type="match status" value="1"/>
</dbReference>
<dbReference type="PROSITE" id="PS00211">
    <property type="entry name" value="ABC_TRANSPORTER_1"/>
    <property type="match status" value="1"/>
</dbReference>
<keyword evidence="9" id="KW-0046">Antibiotic resistance</keyword>
<dbReference type="GO" id="GO:0016887">
    <property type="term" value="F:ATP hydrolysis activity"/>
    <property type="evidence" value="ECO:0007669"/>
    <property type="project" value="InterPro"/>
</dbReference>
<evidence type="ECO:0000256" key="8">
    <source>
        <dbReference type="ARBA" id="ARBA00023136"/>
    </source>
</evidence>
<organism evidence="13 14">
    <name type="scientific">Streptomyces somaliensis (strain ATCC 33201 / DSM 40738 / JCM 12659 / KCTC 9044 / NCTC 11332 / NRRL B-12077 / IP 733)</name>
    <dbReference type="NCBI Taxonomy" id="1134445"/>
    <lineage>
        <taxon>Bacteria</taxon>
        <taxon>Bacillati</taxon>
        <taxon>Actinomycetota</taxon>
        <taxon>Actinomycetes</taxon>
        <taxon>Kitasatosporales</taxon>
        <taxon>Streptomycetaceae</taxon>
        <taxon>Streptomyces</taxon>
    </lineage>
</organism>
<keyword evidence="7" id="KW-1278">Translocase</keyword>
<feature type="domain" description="ABC transporter" evidence="12">
    <location>
        <begin position="18"/>
        <end position="248"/>
    </location>
</feature>
<dbReference type="PANTHER" id="PTHR42711:SF19">
    <property type="entry name" value="DOXORUBICIN RESISTANCE ATP-BINDING PROTEIN DRRA"/>
    <property type="match status" value="1"/>
</dbReference>
<dbReference type="EMBL" id="JAAXOU010000171">
    <property type="protein sequence ID" value="NKY15408.1"/>
    <property type="molecule type" value="Genomic_DNA"/>
</dbReference>
<comment type="subcellular location">
    <subcellularLocation>
        <location evidence="1">Cell membrane</location>
        <topology evidence="1">Peripheral membrane protein</topology>
        <orientation evidence="1">Cytoplasmic side</orientation>
    </subcellularLocation>
</comment>
<evidence type="ECO:0000259" key="12">
    <source>
        <dbReference type="PROSITE" id="PS50893"/>
    </source>
</evidence>
<dbReference type="GO" id="GO:0005886">
    <property type="term" value="C:plasma membrane"/>
    <property type="evidence" value="ECO:0007669"/>
    <property type="project" value="UniProtKB-SubCell"/>
</dbReference>
<evidence type="ECO:0000256" key="11">
    <source>
        <dbReference type="SAM" id="MobiDB-lite"/>
    </source>
</evidence>
<evidence type="ECO:0000256" key="4">
    <source>
        <dbReference type="ARBA" id="ARBA00022475"/>
    </source>
</evidence>
<comment type="similarity">
    <text evidence="10">Belongs to the ABC transporter superfamily. Drug exporter-1 (DrugE1) (TC 3.A.1.105) family.</text>
</comment>
<dbReference type="InterPro" id="IPR050763">
    <property type="entry name" value="ABC_transporter_ATP-binding"/>
</dbReference>
<proteinExistence type="inferred from homology"/>
<dbReference type="GO" id="GO:1900753">
    <property type="term" value="P:doxorubicin transport"/>
    <property type="evidence" value="ECO:0007669"/>
    <property type="project" value="InterPro"/>
</dbReference>
<sequence>MPGHTARTAAEAVTGAAVEALGLRKSYRNVPVLDGLDLRVERGTVFALLGPNGAGKTTTVRVLATLTPPDGGRARVAGYDVVAERARVRRAISLTGQYAAVDDQQTGAENLRMTARLSGLSRRAARHRATALLERFDLAHAADRLVGTYSGGMRRRLDLAAGLVGEPEVVFLDEPTTGLDPRSRQELWEVVRGLAAGGAAVFLTTQYLEEADRLADRVAVMDGGRIVAEGTADALKSRVAGHRLDLVAADAEAYGRLAAGARAVARGAAPAGPGPAASAPAPREPVPSGSPEGLVLGLPTDGTAPQVRALLDALDPDRTDIARFVVRTATLDDVFLALTGAGAGTGTAATATVLGTGAGTGTAAKEPRRV</sequence>
<keyword evidence="3" id="KW-0813">Transport</keyword>
<keyword evidence="4" id="KW-1003">Cell membrane</keyword>
<evidence type="ECO:0000256" key="5">
    <source>
        <dbReference type="ARBA" id="ARBA00022741"/>
    </source>
</evidence>
<dbReference type="GO" id="GO:0046677">
    <property type="term" value="P:response to antibiotic"/>
    <property type="evidence" value="ECO:0007669"/>
    <property type="project" value="UniProtKB-KW"/>
</dbReference>
<dbReference type="InterPro" id="IPR003439">
    <property type="entry name" value="ABC_transporter-like_ATP-bd"/>
</dbReference>
<dbReference type="FunFam" id="3.40.50.300:FF:000589">
    <property type="entry name" value="ABC transporter, ATP-binding subunit"/>
    <property type="match status" value="1"/>
</dbReference>
<name>A0AA44DFB9_STRE0</name>
<evidence type="ECO:0000256" key="2">
    <source>
        <dbReference type="ARBA" id="ARBA00012191"/>
    </source>
</evidence>
<dbReference type="PANTHER" id="PTHR42711">
    <property type="entry name" value="ABC TRANSPORTER ATP-BINDING PROTEIN"/>
    <property type="match status" value="1"/>
</dbReference>
<evidence type="ECO:0000256" key="1">
    <source>
        <dbReference type="ARBA" id="ARBA00004413"/>
    </source>
</evidence>
<evidence type="ECO:0000313" key="14">
    <source>
        <dbReference type="Proteomes" id="UP000570003"/>
    </source>
</evidence>
<dbReference type="InterPro" id="IPR005894">
    <property type="entry name" value="DrrA"/>
</dbReference>
<evidence type="ECO:0000256" key="3">
    <source>
        <dbReference type="ARBA" id="ARBA00022448"/>
    </source>
</evidence>
<evidence type="ECO:0000256" key="6">
    <source>
        <dbReference type="ARBA" id="ARBA00022840"/>
    </source>
</evidence>
<gene>
    <name evidence="13" type="ORF">HGA06_14945</name>
</gene>
<feature type="region of interest" description="Disordered" evidence="11">
    <location>
        <begin position="267"/>
        <end position="299"/>
    </location>
</feature>
<dbReference type="Proteomes" id="UP000570003">
    <property type="component" value="Unassembled WGS sequence"/>
</dbReference>
<dbReference type="GO" id="GO:0008559">
    <property type="term" value="F:ABC-type xenobiotic transporter activity"/>
    <property type="evidence" value="ECO:0007669"/>
    <property type="project" value="UniProtKB-EC"/>
</dbReference>
<dbReference type="InterPro" id="IPR027417">
    <property type="entry name" value="P-loop_NTPase"/>
</dbReference>
<keyword evidence="14" id="KW-1185">Reference proteome</keyword>
<evidence type="ECO:0000256" key="7">
    <source>
        <dbReference type="ARBA" id="ARBA00022967"/>
    </source>
</evidence>
<evidence type="ECO:0000256" key="10">
    <source>
        <dbReference type="ARBA" id="ARBA00049985"/>
    </source>
</evidence>
<keyword evidence="5" id="KW-0547">Nucleotide-binding</keyword>
<dbReference type="GO" id="GO:0043215">
    <property type="term" value="P:daunorubicin transport"/>
    <property type="evidence" value="ECO:0007669"/>
    <property type="project" value="InterPro"/>
</dbReference>
<dbReference type="SUPFAM" id="SSF52540">
    <property type="entry name" value="P-loop containing nucleoside triphosphate hydrolases"/>
    <property type="match status" value="1"/>
</dbReference>
<dbReference type="Gene3D" id="3.40.50.300">
    <property type="entry name" value="P-loop containing nucleotide triphosphate hydrolases"/>
    <property type="match status" value="1"/>
</dbReference>